<dbReference type="InParanoid" id="A0A2R5G7R3"/>
<accession>A0A2R5G7R3</accession>
<dbReference type="InterPro" id="IPR049069">
    <property type="entry name" value="MRB1590-like_C"/>
</dbReference>
<organism evidence="5 6">
    <name type="scientific">Hondaea fermentalgiana</name>
    <dbReference type="NCBI Taxonomy" id="2315210"/>
    <lineage>
        <taxon>Eukaryota</taxon>
        <taxon>Sar</taxon>
        <taxon>Stramenopiles</taxon>
        <taxon>Bigyra</taxon>
        <taxon>Labyrinthulomycetes</taxon>
        <taxon>Thraustochytrida</taxon>
        <taxon>Thraustochytriidae</taxon>
        <taxon>Hondaea</taxon>
    </lineage>
</organism>
<evidence type="ECO:0000259" key="2">
    <source>
        <dbReference type="Pfam" id="PF09818"/>
    </source>
</evidence>
<reference evidence="5 6" key="1">
    <citation type="submission" date="2017-12" db="EMBL/GenBank/DDBJ databases">
        <title>Sequencing, de novo assembly and annotation of complete genome of a new Thraustochytrid species, strain FCC1311.</title>
        <authorList>
            <person name="Sedici K."/>
            <person name="Godart F."/>
            <person name="Aiese Cigliano R."/>
            <person name="Sanseverino W."/>
            <person name="Barakat M."/>
            <person name="Ortet P."/>
            <person name="Marechal E."/>
            <person name="Cagnac O."/>
            <person name="Amato A."/>
        </authorList>
    </citation>
    <scope>NUCLEOTIDE SEQUENCE [LARGE SCALE GENOMIC DNA]</scope>
</reference>
<gene>
    <name evidence="5" type="ORF">FCC1311_007422</name>
</gene>
<dbReference type="OrthoDB" id="189459at2759"/>
<dbReference type="InterPro" id="IPR046834">
    <property type="entry name" value="ABC_ATPase_C"/>
</dbReference>
<dbReference type="EMBL" id="BEYU01000006">
    <property type="protein sequence ID" value="GBG24523.1"/>
    <property type="molecule type" value="Genomic_DNA"/>
</dbReference>
<dbReference type="AlphaFoldDB" id="A0A2R5G7R3"/>
<dbReference type="Pfam" id="PF21117">
    <property type="entry name" value="MRB1590_C"/>
    <property type="match status" value="1"/>
</dbReference>
<feature type="domain" description="ATPase of the ABC class C-terminal" evidence="2">
    <location>
        <begin position="251"/>
        <end position="522"/>
    </location>
</feature>
<evidence type="ECO:0000313" key="6">
    <source>
        <dbReference type="Proteomes" id="UP000241890"/>
    </source>
</evidence>
<feature type="region of interest" description="Disordered" evidence="1">
    <location>
        <begin position="1"/>
        <end position="73"/>
    </location>
</feature>
<name>A0A2R5G7R3_9STRA</name>
<dbReference type="InterPro" id="IPR027417">
    <property type="entry name" value="P-loop_NTPase"/>
</dbReference>
<evidence type="ECO:0000313" key="5">
    <source>
        <dbReference type="EMBL" id="GBG24523.1"/>
    </source>
</evidence>
<keyword evidence="6" id="KW-1185">Reference proteome</keyword>
<dbReference type="Pfam" id="PF20446">
    <property type="entry name" value="ABC_N"/>
    <property type="match status" value="1"/>
</dbReference>
<dbReference type="InterPro" id="IPR046833">
    <property type="entry name" value="ABC_N"/>
</dbReference>
<feature type="compositionally biased region" description="Gly residues" evidence="1">
    <location>
        <begin position="1"/>
        <end position="21"/>
    </location>
</feature>
<feature type="domain" description="ATPase of the ABC class N-terminal" evidence="3">
    <location>
        <begin position="75"/>
        <end position="246"/>
    </location>
</feature>
<dbReference type="SUPFAM" id="SSF52540">
    <property type="entry name" value="P-loop containing nucleoside triphosphate hydrolases"/>
    <property type="match status" value="1"/>
</dbReference>
<protein>
    <submittedName>
        <fullName evidence="5">Uncharacterized protein</fullName>
    </submittedName>
</protein>
<evidence type="ECO:0000256" key="1">
    <source>
        <dbReference type="SAM" id="MobiDB-lite"/>
    </source>
</evidence>
<dbReference type="Pfam" id="PF09818">
    <property type="entry name" value="ABC_ATPase"/>
    <property type="match status" value="1"/>
</dbReference>
<evidence type="ECO:0000259" key="4">
    <source>
        <dbReference type="Pfam" id="PF21117"/>
    </source>
</evidence>
<feature type="domain" description="MRB1590-like C-terminal" evidence="4">
    <location>
        <begin position="556"/>
        <end position="656"/>
    </location>
</feature>
<comment type="caution">
    <text evidence="5">The sequence shown here is derived from an EMBL/GenBank/DDBJ whole genome shotgun (WGS) entry which is preliminary data.</text>
</comment>
<evidence type="ECO:0000259" key="3">
    <source>
        <dbReference type="Pfam" id="PF20446"/>
    </source>
</evidence>
<dbReference type="Proteomes" id="UP000241890">
    <property type="component" value="Unassembled WGS sequence"/>
</dbReference>
<sequence length="665" mass="70961">MASRGGGYGRGGRGGGGGGRGEYYRNKYGGGRGGGGGGGGRGRGRGGYGGGGGGGYGGEGGGPSEQERSRVRSSDELYNQLVRLDNKPFGAYKDLYGTWSFQSKSGRLSLVFDHIQSDPFASPTRAHICISPNEAGFAASSWASPLRKLAFCDYLSRSFTAVARAMGADQKQQSAHWGGAKGGDISMDTPSQHILERTSVLVANDGSIEARFTIGLPARGRSILGEWAFNILSDHLPTIAERSLFAKAHSAEAIERHLRSVEDQSSLRTQLRDRGLAAFVANGSVLPRASGASDAPMDASQAIPFESPESLAETFELPNAGKITGMAIPRGVTLIVGGGFHGKSTVLQALEKAVYNQIPGDGREFVACSEKTVKVRAEDGRNVSSVNISPFISNLPFGRDTTCFSTSDASGSTSQATNILEALEAGADTLLIDEDTCATNFMIRDERMMELVSNDKEPIKPFISKVRALYDTHGVSTILVIGGAGDYFEVADTVVMMDSYKPFDVTTKAKAIARRHAEARGDASGDSSRYSASFAGWSARAPLPDGFVPRGEMSSKVVARRLDTISYGDLNLDLGGLEQLVEVSQVRAIADIMQWLVQHRAINGKRTLREILQLVDAELEEKGLDAFALFSKTGNLVRPRRFEIAGAINRLRTARFAIEPSSSSK</sequence>
<dbReference type="PANTHER" id="PTHR38149">
    <property type="entry name" value="ATPASE"/>
    <property type="match status" value="1"/>
</dbReference>
<proteinExistence type="predicted"/>
<dbReference type="InterPro" id="IPR019195">
    <property type="entry name" value="ABC_ATPase_put"/>
</dbReference>
<dbReference type="PANTHER" id="PTHR38149:SF1">
    <property type="entry name" value="ATPASE"/>
    <property type="match status" value="1"/>
</dbReference>
<feature type="compositionally biased region" description="Gly residues" evidence="1">
    <location>
        <begin position="28"/>
        <end position="63"/>
    </location>
</feature>